<reference evidence="4" key="2">
    <citation type="journal article" date="2023" name="Int. J. Mol. Sci.">
        <title>De Novo Assembly and Annotation of 11 Diverse Shrub Willow (Salix) Genomes Reveals Novel Gene Organization in Sex-Linked Regions.</title>
        <authorList>
            <person name="Hyden B."/>
            <person name="Feng K."/>
            <person name="Yates T.B."/>
            <person name="Jawdy S."/>
            <person name="Cereghino C."/>
            <person name="Smart L.B."/>
            <person name="Muchero W."/>
        </authorList>
    </citation>
    <scope>NUCLEOTIDE SEQUENCE [LARGE SCALE GENOMIC DNA]</scope>
    <source>
        <tissue evidence="4">Shoot tip</tissue>
    </source>
</reference>
<feature type="compositionally biased region" description="Polar residues" evidence="1">
    <location>
        <begin position="386"/>
        <end position="402"/>
    </location>
</feature>
<evidence type="ECO:0000313" key="5">
    <source>
        <dbReference type="Proteomes" id="UP001151529"/>
    </source>
</evidence>
<feature type="compositionally biased region" description="Basic and acidic residues" evidence="1">
    <location>
        <begin position="298"/>
        <end position="307"/>
    </location>
</feature>
<feature type="domain" description="Endonuclease/exonuclease/phosphatase" evidence="2">
    <location>
        <begin position="493"/>
        <end position="708"/>
    </location>
</feature>
<sequence length="719" mass="80032">MATPKPTKINQLKETTKTNPPKETHNPPTTKKPENILTETSAKTISWADRVKVTDSTTRYTLDHIPQSNRDDQLEITDDMLTEHAEQWSRCMVGFFPGYRMNYHAVNKIASRVWRSHGLEDVRTTATGFIIFRFKKVDQMLELLERGPWIFGGKAIILQQWHPHFIFDKNKISKIPVWVRLHGLPFPLWSRKGLSLVASKIGRPLACDEATFTCSKLDFARVCVELDAASPFIKNFSVLTPLSQDPLNIEVDYEWKPPRCGKCCLFGHSCAQGVIGKTKDDVPSGGAVQEPAADLGDTQDKPSHEKGQVCAASEGAVQETASAKSLQSHHADMSGRHAVAGTSQVSSQRSVASRGKDKMVGPSSNDMQPGNATSKPTHLTGPLQEPTKQAKTQSESSMSSRTEACREPIQGDLAKKLDKGKATIKDFESSEGDEYSGKGILPRGKAKTMASYNDQPCDSEEDLEVDSRQVHSDQNDEETSSIAFATVRKKKGGSWNIRGLNGHNKQIAVRDWIIKNRLGMVGLLETKILASNQKAVEDGLQLQSWSYLMNDQQDGKARIMVGWDPTKFHVVCDSIDHQWITCNVTSLAASTHFTVTFVYGMHSPTDRQKLWDYITVQSSCTPQSWILMGDFNATVKASDSCGGDPYWAGHRLDFGRCLEHAELSPLPYRGLKYTWHNGRDSANMIIKKLDWVLSNYSFTVNWPLAQSHFLPRTVCGGGY</sequence>
<feature type="compositionally biased region" description="Polar residues" evidence="1">
    <location>
        <begin position="319"/>
        <end position="328"/>
    </location>
</feature>
<evidence type="ECO:0000259" key="2">
    <source>
        <dbReference type="Pfam" id="PF03372"/>
    </source>
</evidence>
<dbReference type="GO" id="GO:0003824">
    <property type="term" value="F:catalytic activity"/>
    <property type="evidence" value="ECO:0007669"/>
    <property type="project" value="InterPro"/>
</dbReference>
<dbReference type="Proteomes" id="UP001151529">
    <property type="component" value="Chromosome 6"/>
</dbReference>
<evidence type="ECO:0000259" key="3">
    <source>
        <dbReference type="Pfam" id="PF14111"/>
    </source>
</evidence>
<dbReference type="OrthoDB" id="1739952at2759"/>
<feature type="domain" description="DUF4283" evidence="3">
    <location>
        <begin position="85"/>
        <end position="168"/>
    </location>
</feature>
<dbReference type="InterPro" id="IPR025558">
    <property type="entry name" value="DUF4283"/>
</dbReference>
<feature type="region of interest" description="Disordered" evidence="1">
    <location>
        <begin position="280"/>
        <end position="406"/>
    </location>
</feature>
<evidence type="ECO:0000256" key="1">
    <source>
        <dbReference type="SAM" id="MobiDB-lite"/>
    </source>
</evidence>
<proteinExistence type="predicted"/>
<dbReference type="InterPro" id="IPR005135">
    <property type="entry name" value="Endo/exonuclease/phosphatase"/>
</dbReference>
<organism evidence="4 5">
    <name type="scientific">Salix viminalis</name>
    <name type="common">Common osier</name>
    <name type="synonym">Basket willow</name>
    <dbReference type="NCBI Taxonomy" id="40686"/>
    <lineage>
        <taxon>Eukaryota</taxon>
        <taxon>Viridiplantae</taxon>
        <taxon>Streptophyta</taxon>
        <taxon>Embryophyta</taxon>
        <taxon>Tracheophyta</taxon>
        <taxon>Spermatophyta</taxon>
        <taxon>Magnoliopsida</taxon>
        <taxon>eudicotyledons</taxon>
        <taxon>Gunneridae</taxon>
        <taxon>Pentapetalae</taxon>
        <taxon>rosids</taxon>
        <taxon>fabids</taxon>
        <taxon>Malpighiales</taxon>
        <taxon>Salicaceae</taxon>
        <taxon>Saliceae</taxon>
        <taxon>Salix</taxon>
    </lineage>
</organism>
<evidence type="ECO:0000313" key="4">
    <source>
        <dbReference type="EMBL" id="KAJ6742927.1"/>
    </source>
</evidence>
<dbReference type="PANTHER" id="PTHR31286:SF99">
    <property type="entry name" value="DUF4283 DOMAIN-CONTAINING PROTEIN"/>
    <property type="match status" value="1"/>
</dbReference>
<reference evidence="4" key="1">
    <citation type="submission" date="2022-11" db="EMBL/GenBank/DDBJ databases">
        <authorList>
            <person name="Hyden B.L."/>
            <person name="Feng K."/>
            <person name="Yates T."/>
            <person name="Jawdy S."/>
            <person name="Smart L.B."/>
            <person name="Muchero W."/>
        </authorList>
    </citation>
    <scope>NUCLEOTIDE SEQUENCE</scope>
    <source>
        <tissue evidence="4">Shoot tip</tissue>
    </source>
</reference>
<keyword evidence="5" id="KW-1185">Reference proteome</keyword>
<protein>
    <submittedName>
        <fullName evidence="4">GLYCINE-RICH CELL WALL STRUCTURAL PROTEIN 1.8-LIKE</fullName>
    </submittedName>
</protein>
<name>A0A9Q0V6W6_SALVM</name>
<feature type="region of interest" description="Disordered" evidence="1">
    <location>
        <begin position="1"/>
        <end position="38"/>
    </location>
</feature>
<dbReference type="SUPFAM" id="SSF56219">
    <property type="entry name" value="DNase I-like"/>
    <property type="match status" value="1"/>
</dbReference>
<dbReference type="Gene3D" id="3.60.10.10">
    <property type="entry name" value="Endonuclease/exonuclease/phosphatase"/>
    <property type="match status" value="1"/>
</dbReference>
<feature type="compositionally biased region" description="Basic and acidic residues" evidence="1">
    <location>
        <begin position="14"/>
        <end position="25"/>
    </location>
</feature>
<feature type="compositionally biased region" description="Polar residues" evidence="1">
    <location>
        <begin position="362"/>
        <end position="377"/>
    </location>
</feature>
<dbReference type="EMBL" id="JAPFFL010000002">
    <property type="protein sequence ID" value="KAJ6742927.1"/>
    <property type="molecule type" value="Genomic_DNA"/>
</dbReference>
<gene>
    <name evidence="4" type="ORF">OIU85_016957</name>
</gene>
<dbReference type="PANTHER" id="PTHR31286">
    <property type="entry name" value="GLYCINE-RICH CELL WALL STRUCTURAL PROTEIN 1.8-LIKE"/>
    <property type="match status" value="1"/>
</dbReference>
<dbReference type="Pfam" id="PF03372">
    <property type="entry name" value="Exo_endo_phos"/>
    <property type="match status" value="1"/>
</dbReference>
<dbReference type="InterPro" id="IPR036691">
    <property type="entry name" value="Endo/exonu/phosph_ase_sf"/>
</dbReference>
<feature type="compositionally biased region" description="Low complexity" evidence="1">
    <location>
        <begin position="343"/>
        <end position="353"/>
    </location>
</feature>
<accession>A0A9Q0V6W6</accession>
<dbReference type="Pfam" id="PF14111">
    <property type="entry name" value="DUF4283"/>
    <property type="match status" value="1"/>
</dbReference>
<dbReference type="InterPro" id="IPR040256">
    <property type="entry name" value="At4g02000-like"/>
</dbReference>
<dbReference type="AlphaFoldDB" id="A0A9Q0V6W6"/>
<comment type="caution">
    <text evidence="4">The sequence shown here is derived from an EMBL/GenBank/DDBJ whole genome shotgun (WGS) entry which is preliminary data.</text>
</comment>